<dbReference type="Pfam" id="PF04932">
    <property type="entry name" value="Wzy_C"/>
    <property type="match status" value="1"/>
</dbReference>
<feature type="transmembrane region" description="Helical" evidence="5">
    <location>
        <begin position="16"/>
        <end position="49"/>
    </location>
</feature>
<feature type="transmembrane region" description="Helical" evidence="5">
    <location>
        <begin position="235"/>
        <end position="253"/>
    </location>
</feature>
<dbReference type="EMBL" id="LNQR01000081">
    <property type="protein sequence ID" value="KWT82979.1"/>
    <property type="molecule type" value="Genomic_DNA"/>
</dbReference>
<dbReference type="RefSeq" id="WP_085052938.1">
    <property type="nucleotide sequence ID" value="NZ_LNQR01000081.1"/>
</dbReference>
<dbReference type="Proteomes" id="UP000060487">
    <property type="component" value="Unassembled WGS sequence"/>
</dbReference>
<feature type="transmembrane region" description="Helical" evidence="5">
    <location>
        <begin position="379"/>
        <end position="399"/>
    </location>
</feature>
<name>A0ABR5SHA1_9BACT</name>
<feature type="transmembrane region" description="Helical" evidence="5">
    <location>
        <begin position="282"/>
        <end position="301"/>
    </location>
</feature>
<feature type="transmembrane region" description="Helical" evidence="5">
    <location>
        <begin position="79"/>
        <end position="98"/>
    </location>
</feature>
<keyword evidence="8" id="KW-1185">Reference proteome</keyword>
<evidence type="ECO:0000313" key="7">
    <source>
        <dbReference type="EMBL" id="KWT82979.1"/>
    </source>
</evidence>
<evidence type="ECO:0000313" key="8">
    <source>
        <dbReference type="Proteomes" id="UP000060487"/>
    </source>
</evidence>
<evidence type="ECO:0000256" key="3">
    <source>
        <dbReference type="ARBA" id="ARBA00022989"/>
    </source>
</evidence>
<keyword evidence="2 5" id="KW-0812">Transmembrane</keyword>
<keyword evidence="4 5" id="KW-0472">Membrane</keyword>
<feature type="transmembrane region" description="Helical" evidence="5">
    <location>
        <begin position="110"/>
        <end position="129"/>
    </location>
</feature>
<dbReference type="InterPro" id="IPR007016">
    <property type="entry name" value="O-antigen_ligase-rel_domated"/>
</dbReference>
<comment type="subcellular location">
    <subcellularLocation>
        <location evidence="1">Membrane</location>
        <topology evidence="1">Multi-pass membrane protein</topology>
    </subcellularLocation>
</comment>
<feature type="transmembrane region" description="Helical" evidence="5">
    <location>
        <begin position="135"/>
        <end position="156"/>
    </location>
</feature>
<proteinExistence type="predicted"/>
<feature type="transmembrane region" description="Helical" evidence="5">
    <location>
        <begin position="420"/>
        <end position="439"/>
    </location>
</feature>
<feature type="transmembrane region" description="Helical" evidence="5">
    <location>
        <begin position="210"/>
        <end position="228"/>
    </location>
</feature>
<dbReference type="PANTHER" id="PTHR37422">
    <property type="entry name" value="TEICHURONIC ACID BIOSYNTHESIS PROTEIN TUAE"/>
    <property type="match status" value="1"/>
</dbReference>
<evidence type="ECO:0000256" key="1">
    <source>
        <dbReference type="ARBA" id="ARBA00004141"/>
    </source>
</evidence>
<gene>
    <name evidence="7" type="ORF">ASN18_2340</name>
</gene>
<accession>A0ABR5SHA1</accession>
<sequence length="465" mass="52542">MRELISTLTARPLEKLLYLVIFLTIAVIMTTPYYYLAVVPALLIIILAVSYRYPIYAYYAIIFLIPFGAYRNVSDVGFLRLHWVLAAILTLYMLFRAFQERHLPDELKSRLWPFVVLLFVVDFISSMFSPYPATAFHDVALFAVGGVFVLISMYFIDKKALFNYLPVVVVVSVSLSSLFGVLGYVFDVSFFAEKIEAGQFKRSLGGSTDPNNYVLMITFAFPILFALFDRARRPALKALYLGLAAINIMAVIFSFSRGGAAISLMVLLVIFVKYIKRQAVHLVFVQVFAVLLAAFLIVGMLPENYIVHFKNIANPQADVSIDRRSTYLVVGLESFYRHPIIGTGLGTFRDIYSESTYARKFAKEGSTNRRYAHNTYLEYLVGTGILGAVLFVCLIVMAARNYIDARKNFLSKGDFEGASFAGTYLFSFVVLMIYLFIYSDPFHKFLLLSLGLSQVTYRLSLPGKK</sequence>
<organism evidence="7 8">
    <name type="scientific">Candidatus Magnetominusculus xianensis</name>
    <dbReference type="NCBI Taxonomy" id="1748249"/>
    <lineage>
        <taxon>Bacteria</taxon>
        <taxon>Pseudomonadati</taxon>
        <taxon>Nitrospirota</taxon>
        <taxon>Nitrospiria</taxon>
        <taxon>Nitrospirales</taxon>
        <taxon>Nitrospiraceae</taxon>
        <taxon>Candidatus Magnetominusculus</taxon>
    </lineage>
</organism>
<comment type="caution">
    <text evidence="7">The sequence shown here is derived from an EMBL/GenBank/DDBJ whole genome shotgun (WGS) entry which is preliminary data.</text>
</comment>
<feature type="domain" description="O-antigen ligase-related" evidence="6">
    <location>
        <begin position="244"/>
        <end position="392"/>
    </location>
</feature>
<dbReference type="InterPro" id="IPR051533">
    <property type="entry name" value="WaaL-like"/>
</dbReference>
<evidence type="ECO:0000259" key="6">
    <source>
        <dbReference type="Pfam" id="PF04932"/>
    </source>
</evidence>
<protein>
    <submittedName>
        <fullName evidence="7">O-antigen polymerase</fullName>
    </submittedName>
</protein>
<reference evidence="7 8" key="1">
    <citation type="submission" date="2015-11" db="EMBL/GenBank/DDBJ databases">
        <authorList>
            <person name="Lin W."/>
        </authorList>
    </citation>
    <scope>NUCLEOTIDE SEQUENCE [LARGE SCALE GENOMIC DNA]</scope>
    <source>
        <strain evidence="7 8">HCH-1</strain>
    </source>
</reference>
<feature type="transmembrane region" description="Helical" evidence="5">
    <location>
        <begin position="163"/>
        <end position="186"/>
    </location>
</feature>
<dbReference type="PANTHER" id="PTHR37422:SF13">
    <property type="entry name" value="LIPOPOLYSACCHARIDE BIOSYNTHESIS PROTEIN PA4999-RELATED"/>
    <property type="match status" value="1"/>
</dbReference>
<evidence type="ECO:0000256" key="4">
    <source>
        <dbReference type="ARBA" id="ARBA00023136"/>
    </source>
</evidence>
<keyword evidence="3 5" id="KW-1133">Transmembrane helix</keyword>
<evidence type="ECO:0000256" key="5">
    <source>
        <dbReference type="SAM" id="Phobius"/>
    </source>
</evidence>
<evidence type="ECO:0000256" key="2">
    <source>
        <dbReference type="ARBA" id="ARBA00022692"/>
    </source>
</evidence>